<keyword evidence="5" id="KW-0732">Signal</keyword>
<feature type="chain" id="PRO_5016384839" evidence="5">
    <location>
        <begin position="24"/>
        <end position="339"/>
    </location>
</feature>
<evidence type="ECO:0000313" key="7">
    <source>
        <dbReference type="EMBL" id="BBF23245.1"/>
    </source>
</evidence>
<evidence type="ECO:0000256" key="2">
    <source>
        <dbReference type="ARBA" id="ARBA00023054"/>
    </source>
</evidence>
<dbReference type="OrthoDB" id="9813967at2"/>
<evidence type="ECO:0000256" key="4">
    <source>
        <dbReference type="SAM" id="MobiDB-lite"/>
    </source>
</evidence>
<sequence length="339" mass="36532">MPIKKFVPGLLFAGLLAGGAAYVAFEGDEPAPPTRAWGNVDTRQVSLAFEGSGRIAELTVEEGERVAAGDLLGKLDTTALQIERRQAEANLRALDAAARMAEEGYRAEDIERARKEVSALAAQRESARRTYERQKGLSQTGATSRQLLEDARYAETALARQLEGARANLHALEAGPRPQEVESARAQADAAAAAVDRLTDQIDRAALLYAPVSGIVRSRLAEPGDMASPARTVFQLSIVDPKWVRAYVTERQLAYVKEGAPARVSTDTTEPVDGTVAFVSSTAEFTPKSVQTEELRTLLVYEVKVSVPDPENRLRLGQPVTVDFPDEATTGTPSNASND</sequence>
<feature type="signal peptide" evidence="5">
    <location>
        <begin position="1"/>
        <end position="23"/>
    </location>
</feature>
<feature type="coiled-coil region" evidence="3">
    <location>
        <begin position="84"/>
        <end position="130"/>
    </location>
</feature>
<dbReference type="PANTHER" id="PTHR32347:SF29">
    <property type="entry name" value="UPF0194 MEMBRANE PROTEIN YBHG"/>
    <property type="match status" value="1"/>
</dbReference>
<evidence type="ECO:0000259" key="6">
    <source>
        <dbReference type="Pfam" id="PF25917"/>
    </source>
</evidence>
<dbReference type="InterPro" id="IPR050465">
    <property type="entry name" value="UPF0194_transport"/>
</dbReference>
<feature type="compositionally biased region" description="Polar residues" evidence="4">
    <location>
        <begin position="329"/>
        <end position="339"/>
    </location>
</feature>
<organism evidence="7 8">
    <name type="scientific">Sutterella megalosphaeroides</name>
    <dbReference type="NCBI Taxonomy" id="2494234"/>
    <lineage>
        <taxon>Bacteria</taxon>
        <taxon>Pseudomonadati</taxon>
        <taxon>Pseudomonadota</taxon>
        <taxon>Betaproteobacteria</taxon>
        <taxon>Burkholderiales</taxon>
        <taxon>Sutterellaceae</taxon>
        <taxon>Sutterella</taxon>
    </lineage>
</organism>
<dbReference type="PANTHER" id="PTHR32347">
    <property type="entry name" value="EFFLUX SYSTEM COMPONENT YKNX-RELATED"/>
    <property type="match status" value="1"/>
</dbReference>
<reference evidence="7 8" key="1">
    <citation type="journal article" date="2018" name="Int. J. Syst. Evol. Microbiol.">
        <title>Mesosutterella multiformis gen. nov., sp. nov., a member of the family Sutterellaceae and Sutterella megalosphaeroides sp. nov., isolated from human faeces.</title>
        <authorList>
            <person name="Sakamoto M."/>
            <person name="Ikeyama N."/>
            <person name="Kunihiro T."/>
            <person name="Iino T."/>
            <person name="Yuki M."/>
            <person name="Ohkuma M."/>
        </authorList>
    </citation>
    <scope>NUCLEOTIDE SEQUENCE [LARGE SCALE GENOMIC DNA]</scope>
    <source>
        <strain evidence="7 8">6FBBBH3</strain>
    </source>
</reference>
<evidence type="ECO:0000256" key="1">
    <source>
        <dbReference type="ARBA" id="ARBA00004196"/>
    </source>
</evidence>
<dbReference type="Proteomes" id="UP000271003">
    <property type="component" value="Chromosome"/>
</dbReference>
<feature type="region of interest" description="Disordered" evidence="4">
    <location>
        <begin position="311"/>
        <end position="339"/>
    </location>
</feature>
<dbReference type="GO" id="GO:0042597">
    <property type="term" value="C:periplasmic space"/>
    <property type="evidence" value="ECO:0007669"/>
    <property type="project" value="UniProtKB-SubCell"/>
</dbReference>
<dbReference type="Gene3D" id="2.40.30.170">
    <property type="match status" value="1"/>
</dbReference>
<dbReference type="Pfam" id="PF25917">
    <property type="entry name" value="BSH_RND"/>
    <property type="match status" value="1"/>
</dbReference>
<keyword evidence="2 3" id="KW-0175">Coiled coil</keyword>
<dbReference type="RefSeq" id="WP_120176873.1">
    <property type="nucleotide sequence ID" value="NZ_AP018786.1"/>
</dbReference>
<protein>
    <submittedName>
        <fullName evidence="7">Membrane protein</fullName>
    </submittedName>
</protein>
<evidence type="ECO:0000256" key="5">
    <source>
        <dbReference type="SAM" id="SignalP"/>
    </source>
</evidence>
<keyword evidence="8" id="KW-1185">Reference proteome</keyword>
<proteinExistence type="predicted"/>
<feature type="domain" description="Multidrug resistance protein MdtA-like barrel-sandwich hybrid" evidence="6">
    <location>
        <begin position="44"/>
        <end position="233"/>
    </location>
</feature>
<gene>
    <name evidence="7" type="ORF">SUTMEG_11360</name>
</gene>
<dbReference type="Gene3D" id="2.40.50.100">
    <property type="match status" value="1"/>
</dbReference>
<dbReference type="AlphaFoldDB" id="A0A2Z6I9V5"/>
<dbReference type="EMBL" id="AP018786">
    <property type="protein sequence ID" value="BBF23245.1"/>
    <property type="molecule type" value="Genomic_DNA"/>
</dbReference>
<dbReference type="SUPFAM" id="SSF111369">
    <property type="entry name" value="HlyD-like secretion proteins"/>
    <property type="match status" value="2"/>
</dbReference>
<dbReference type="KEGG" id="sutt:SUTMEG_11360"/>
<accession>A0A2Z6I9V5</accession>
<evidence type="ECO:0000313" key="8">
    <source>
        <dbReference type="Proteomes" id="UP000271003"/>
    </source>
</evidence>
<dbReference type="InterPro" id="IPR058625">
    <property type="entry name" value="MdtA-like_BSH"/>
</dbReference>
<name>A0A2Z6I9V5_9BURK</name>
<evidence type="ECO:0000256" key="3">
    <source>
        <dbReference type="SAM" id="Coils"/>
    </source>
</evidence>
<comment type="subcellular location">
    <subcellularLocation>
        <location evidence="1">Cell envelope</location>
    </subcellularLocation>
</comment>